<dbReference type="PANTHER" id="PTHR12515:SF5">
    <property type="entry name" value="PROTEIN SMAUG"/>
    <property type="match status" value="1"/>
</dbReference>
<feature type="compositionally biased region" description="Low complexity" evidence="4">
    <location>
        <begin position="244"/>
        <end position="268"/>
    </location>
</feature>
<evidence type="ECO:0000313" key="6">
    <source>
        <dbReference type="EMBL" id="KAG5460947.1"/>
    </source>
</evidence>
<feature type="region of interest" description="Disordered" evidence="4">
    <location>
        <begin position="222"/>
        <end position="286"/>
    </location>
</feature>
<evidence type="ECO:0000313" key="7">
    <source>
        <dbReference type="Proteomes" id="UP000673691"/>
    </source>
</evidence>
<comment type="subcellular location">
    <subcellularLocation>
        <location evidence="1">Cytoplasm</location>
    </subcellularLocation>
</comment>
<dbReference type="SMART" id="SM00454">
    <property type="entry name" value="SAM"/>
    <property type="match status" value="1"/>
</dbReference>
<dbReference type="GO" id="GO:0000932">
    <property type="term" value="C:P-body"/>
    <property type="evidence" value="ECO:0007669"/>
    <property type="project" value="TreeGrafter"/>
</dbReference>
<evidence type="ECO:0000256" key="1">
    <source>
        <dbReference type="ARBA" id="ARBA00004496"/>
    </source>
</evidence>
<accession>A0A8H7ZX82</accession>
<dbReference type="OrthoDB" id="2155283at2759"/>
<evidence type="ECO:0000256" key="2">
    <source>
        <dbReference type="ARBA" id="ARBA00022490"/>
    </source>
</evidence>
<keyword evidence="7" id="KW-1185">Reference proteome</keyword>
<feature type="domain" description="SAM" evidence="5">
    <location>
        <begin position="320"/>
        <end position="377"/>
    </location>
</feature>
<dbReference type="InterPro" id="IPR001660">
    <property type="entry name" value="SAM"/>
</dbReference>
<dbReference type="PANTHER" id="PTHR12515">
    <property type="entry name" value="STERILE ALPHA MOTIF DOMAIN CONTAINING PROTEIN 4-RELATED"/>
    <property type="match status" value="1"/>
</dbReference>
<sequence length="509" mass="52879">MASNYGSYWDYPASARMAEGTPMLSMPSVPLTAGPLGPSGRPSSTLEPDRFAAGASPTLGNQRPRSALGLRISSGVSPVWNGTPLSAAALTFSEKVGGSIERPKSAGPTPNASMFKGNAQVAAAGAASPPPLPSSAAADSARLSNPPATATGLRPAPLTLAANAYRDSFYHPSGSKSAVATTFMRSMFELGSSTANTKSDAPAQSNVAGGYLGVSAGLTAPGGSRGASPAAPPGRLPISAPGPNSAWRSTTAAANAALSPSASSPSRLTYTSPRPVLTKTKLGQEVPDALTSVSKVGRTPTGPKRGTEPDPADVHLLKTDIPGWLRSLRLHKYTTNFAGKTWQEVITLCDDDLQKMGVAAMGARNKMLRVFESTRAALAITEPMNRGAREQVSQIAVFLVLNGGGSCPGSVGFGNTADVRTEARKMRKSLRLRLRTTGAGLPRIREKRELAKTKNGMGPGMKIARNHIRRLTCRVADGSSLGITAGYMMSSALLNRTKRRGDFGVGDRR</sequence>
<reference evidence="6 7" key="1">
    <citation type="journal article" name="Sci. Rep.">
        <title>Genome-scale phylogenetic analyses confirm Olpidium as the closest living zoosporic fungus to the non-flagellated, terrestrial fungi.</title>
        <authorList>
            <person name="Chang Y."/>
            <person name="Rochon D."/>
            <person name="Sekimoto S."/>
            <person name="Wang Y."/>
            <person name="Chovatia M."/>
            <person name="Sandor L."/>
            <person name="Salamov A."/>
            <person name="Grigoriev I.V."/>
            <person name="Stajich J.E."/>
            <person name="Spatafora J.W."/>
        </authorList>
    </citation>
    <scope>NUCLEOTIDE SEQUENCE [LARGE SCALE GENOMIC DNA]</scope>
    <source>
        <strain evidence="6">S191</strain>
    </source>
</reference>
<evidence type="ECO:0000256" key="3">
    <source>
        <dbReference type="ARBA" id="ARBA00022884"/>
    </source>
</evidence>
<name>A0A8H7ZX82_9FUNG</name>
<organism evidence="6 7">
    <name type="scientific">Olpidium bornovanus</name>
    <dbReference type="NCBI Taxonomy" id="278681"/>
    <lineage>
        <taxon>Eukaryota</taxon>
        <taxon>Fungi</taxon>
        <taxon>Fungi incertae sedis</taxon>
        <taxon>Olpidiomycota</taxon>
        <taxon>Olpidiomycotina</taxon>
        <taxon>Olpidiomycetes</taxon>
        <taxon>Olpidiales</taxon>
        <taxon>Olpidiaceae</taxon>
        <taxon>Olpidium</taxon>
    </lineage>
</organism>
<dbReference type="EMBL" id="JAEFCI010004443">
    <property type="protein sequence ID" value="KAG5460947.1"/>
    <property type="molecule type" value="Genomic_DNA"/>
</dbReference>
<evidence type="ECO:0000259" key="5">
    <source>
        <dbReference type="PROSITE" id="PS50105"/>
    </source>
</evidence>
<dbReference type="Gene3D" id="1.10.150.50">
    <property type="entry name" value="Transcription Factor, Ets-1"/>
    <property type="match status" value="1"/>
</dbReference>
<evidence type="ECO:0000256" key="4">
    <source>
        <dbReference type="SAM" id="MobiDB-lite"/>
    </source>
</evidence>
<dbReference type="AlphaFoldDB" id="A0A8H7ZX82"/>
<comment type="caution">
    <text evidence="6">The sequence shown here is derived from an EMBL/GenBank/DDBJ whole genome shotgun (WGS) entry which is preliminary data.</text>
</comment>
<dbReference type="GO" id="GO:0003729">
    <property type="term" value="F:mRNA binding"/>
    <property type="evidence" value="ECO:0007669"/>
    <property type="project" value="TreeGrafter"/>
</dbReference>
<dbReference type="Pfam" id="PF00536">
    <property type="entry name" value="SAM_1"/>
    <property type="match status" value="1"/>
</dbReference>
<feature type="region of interest" description="Disordered" evidence="4">
    <location>
        <begin position="121"/>
        <end position="155"/>
    </location>
</feature>
<proteinExistence type="predicted"/>
<gene>
    <name evidence="6" type="ORF">BJ554DRAFT_6945</name>
</gene>
<dbReference type="Proteomes" id="UP000673691">
    <property type="component" value="Unassembled WGS sequence"/>
</dbReference>
<dbReference type="PROSITE" id="PS50105">
    <property type="entry name" value="SAM_DOMAIN"/>
    <property type="match status" value="1"/>
</dbReference>
<keyword evidence="2" id="KW-0963">Cytoplasm</keyword>
<feature type="region of interest" description="Disordered" evidence="4">
    <location>
        <begin position="22"/>
        <end position="65"/>
    </location>
</feature>
<dbReference type="GO" id="GO:0000289">
    <property type="term" value="P:nuclear-transcribed mRNA poly(A) tail shortening"/>
    <property type="evidence" value="ECO:0007669"/>
    <property type="project" value="TreeGrafter"/>
</dbReference>
<dbReference type="SUPFAM" id="SSF47769">
    <property type="entry name" value="SAM/Pointed domain"/>
    <property type="match status" value="1"/>
</dbReference>
<dbReference type="InterPro" id="IPR013761">
    <property type="entry name" value="SAM/pointed_sf"/>
</dbReference>
<dbReference type="InterPro" id="IPR050897">
    <property type="entry name" value="SMAUG/VTS1_RNA-bind"/>
</dbReference>
<keyword evidence="3" id="KW-0694">RNA-binding</keyword>
<feature type="region of interest" description="Disordered" evidence="4">
    <location>
        <begin position="294"/>
        <end position="313"/>
    </location>
</feature>
<protein>
    <recommendedName>
        <fullName evidence="5">SAM domain-containing protein</fullName>
    </recommendedName>
</protein>